<keyword evidence="5 6" id="KW-0413">Isomerase</keyword>
<keyword evidence="3 6" id="KW-0028">Amino-acid biosynthesis</keyword>
<sequence length="277" mass="30291">MTIRFTKMHGLGNDFMVIDAVRQTINVDAADIANWAKRDTGIGFDQCLIVEPSPAPDSDFFYRIFNANGQEVGQCGNGARCLARFLLHYDLTSKKQISVATRTTRMMLQINPDDSVTVDMGTPKLAPPDIPLLAGQQATFYQLELANGLSYPVHALSVGNPHAVSVVEALDQLNLNQLGKEISEHPLFPEQSNAGFMEIINKDQIRLRVYERGCGETKACGSGAVAAAAIARLYYQSSNLIHVQLPGGELIIEWPDVNGPIFLKGPAEFVYEGVLLL</sequence>
<name>A0A0W0VBX4_9GAMM</name>
<feature type="site" description="Important for dimerization" evidence="6">
    <location>
        <position position="271"/>
    </location>
</feature>
<dbReference type="EC" id="5.1.1.7" evidence="6 7"/>
<evidence type="ECO:0000313" key="9">
    <source>
        <dbReference type="Proteomes" id="UP000055035"/>
    </source>
</evidence>
<feature type="binding site" evidence="6">
    <location>
        <position position="66"/>
    </location>
    <ligand>
        <name>substrate</name>
    </ligand>
</feature>
<evidence type="ECO:0000256" key="1">
    <source>
        <dbReference type="ARBA" id="ARBA00010219"/>
    </source>
</evidence>
<dbReference type="AlphaFoldDB" id="A0A0W0VBX4"/>
<dbReference type="Proteomes" id="UP000055035">
    <property type="component" value="Unassembled WGS sequence"/>
</dbReference>
<gene>
    <name evidence="6 8" type="primary">dapF</name>
    <name evidence="8" type="ORF">Ljor_1905</name>
</gene>
<evidence type="ECO:0000256" key="3">
    <source>
        <dbReference type="ARBA" id="ARBA00022605"/>
    </source>
</evidence>
<feature type="binding site" evidence="6">
    <location>
        <position position="46"/>
    </location>
    <ligand>
        <name>substrate</name>
    </ligand>
</feature>
<comment type="subcellular location">
    <subcellularLocation>
        <location evidence="6">Cytoplasm</location>
    </subcellularLocation>
</comment>
<dbReference type="PANTHER" id="PTHR31689">
    <property type="entry name" value="DIAMINOPIMELATE EPIMERASE, CHLOROPLASTIC"/>
    <property type="match status" value="1"/>
</dbReference>
<dbReference type="PATRIC" id="fig|456.5.peg.2031"/>
<dbReference type="STRING" id="456.Ljor_1905"/>
<evidence type="ECO:0000256" key="5">
    <source>
        <dbReference type="ARBA" id="ARBA00023235"/>
    </source>
</evidence>
<dbReference type="Pfam" id="PF01678">
    <property type="entry name" value="DAP_epimerase"/>
    <property type="match status" value="2"/>
</dbReference>
<feature type="site" description="Could be important to modulate the pK values of the two catalytic cysteine residues" evidence="6">
    <location>
        <position position="211"/>
    </location>
</feature>
<comment type="caution">
    <text evidence="8">The sequence shown here is derived from an EMBL/GenBank/DDBJ whole genome shotgun (WGS) entry which is preliminary data.</text>
</comment>
<feature type="binding site" evidence="6">
    <location>
        <position position="193"/>
    </location>
    <ligand>
        <name>substrate</name>
    </ligand>
</feature>
<reference evidence="8 9" key="1">
    <citation type="submission" date="2015-11" db="EMBL/GenBank/DDBJ databases">
        <title>Genomic analysis of 38 Legionella species identifies large and diverse effector repertoires.</title>
        <authorList>
            <person name="Burstein D."/>
            <person name="Amaro F."/>
            <person name="Zusman T."/>
            <person name="Lifshitz Z."/>
            <person name="Cohen O."/>
            <person name="Gilbert J.A."/>
            <person name="Pupko T."/>
            <person name="Shuman H.A."/>
            <person name="Segal G."/>
        </authorList>
    </citation>
    <scope>NUCLEOTIDE SEQUENCE [LARGE SCALE GENOMIC DNA]</scope>
    <source>
        <strain evidence="8 9">BL-540</strain>
    </source>
</reference>
<feature type="binding site" evidence="6">
    <location>
        <begin position="221"/>
        <end position="222"/>
    </location>
    <ligand>
        <name>substrate</name>
    </ligand>
</feature>
<feature type="active site" description="Proton donor" evidence="6">
    <location>
        <position position="75"/>
    </location>
</feature>
<feature type="binding site" evidence="6">
    <location>
        <begin position="211"/>
        <end position="212"/>
    </location>
    <ligand>
        <name>substrate</name>
    </ligand>
</feature>
<comment type="subunit">
    <text evidence="6">Homodimer.</text>
</comment>
<dbReference type="GO" id="GO:0009089">
    <property type="term" value="P:lysine biosynthetic process via diaminopimelate"/>
    <property type="evidence" value="ECO:0007669"/>
    <property type="project" value="UniProtKB-UniRule"/>
</dbReference>
<feature type="binding site" evidence="6">
    <location>
        <begin position="76"/>
        <end position="77"/>
    </location>
    <ligand>
        <name>substrate</name>
    </ligand>
</feature>
<dbReference type="FunFam" id="3.10.310.10:FF:000001">
    <property type="entry name" value="Diaminopimelate epimerase"/>
    <property type="match status" value="1"/>
</dbReference>
<dbReference type="RefSeq" id="WP_058471340.1">
    <property type="nucleotide sequence ID" value="NZ_CAAAIC010000011.1"/>
</dbReference>
<dbReference type="InterPro" id="IPR001653">
    <property type="entry name" value="DAP_epimerase_DapF"/>
</dbReference>
<keyword evidence="9" id="KW-1185">Reference proteome</keyword>
<dbReference type="GO" id="GO:0005829">
    <property type="term" value="C:cytosol"/>
    <property type="evidence" value="ECO:0007669"/>
    <property type="project" value="TreeGrafter"/>
</dbReference>
<feature type="binding site" evidence="6">
    <location>
        <position position="160"/>
    </location>
    <ligand>
        <name>substrate</name>
    </ligand>
</feature>
<keyword evidence="4 6" id="KW-0457">Lysine biosynthesis</keyword>
<proteinExistence type="inferred from homology"/>
<dbReference type="UniPathway" id="UPA00034">
    <property type="reaction ID" value="UER00025"/>
</dbReference>
<evidence type="ECO:0000256" key="7">
    <source>
        <dbReference type="NCBIfam" id="TIGR00652"/>
    </source>
</evidence>
<dbReference type="SUPFAM" id="SSF54506">
    <property type="entry name" value="Diaminopimelate epimerase-like"/>
    <property type="match status" value="2"/>
</dbReference>
<evidence type="ECO:0000256" key="6">
    <source>
        <dbReference type="HAMAP-Rule" id="MF_00197"/>
    </source>
</evidence>
<accession>A0A0W0VBX4</accession>
<comment type="function">
    <text evidence="6">Catalyzes the stereoinversion of LL-2,6-diaminopimelate (L,L-DAP) to meso-diaminopimelate (meso-DAP), a precursor of L-lysine and an essential component of the bacterial peptidoglycan.</text>
</comment>
<dbReference type="OrthoDB" id="9805408at2"/>
<comment type="pathway">
    <text evidence="6">Amino-acid biosynthesis; L-lysine biosynthesis via DAP pathway; DL-2,6-diaminopimelate from LL-2,6-diaminopimelate: step 1/1.</text>
</comment>
<evidence type="ECO:0000256" key="4">
    <source>
        <dbReference type="ARBA" id="ARBA00023154"/>
    </source>
</evidence>
<comment type="catalytic activity">
    <reaction evidence="6">
        <text>(2S,6S)-2,6-diaminopimelate = meso-2,6-diaminopimelate</text>
        <dbReference type="Rhea" id="RHEA:15393"/>
        <dbReference type="ChEBI" id="CHEBI:57609"/>
        <dbReference type="ChEBI" id="CHEBI:57791"/>
        <dbReference type="EC" id="5.1.1.7"/>
    </reaction>
</comment>
<feature type="site" description="Could be important to modulate the pK values of the two catalytic cysteine residues" evidence="6">
    <location>
        <position position="162"/>
    </location>
</feature>
<keyword evidence="2 6" id="KW-0963">Cytoplasm</keyword>
<organism evidence="8 9">
    <name type="scientific">Legionella jordanis</name>
    <dbReference type="NCBI Taxonomy" id="456"/>
    <lineage>
        <taxon>Bacteria</taxon>
        <taxon>Pseudomonadati</taxon>
        <taxon>Pseudomonadota</taxon>
        <taxon>Gammaproteobacteria</taxon>
        <taxon>Legionellales</taxon>
        <taxon>Legionellaceae</taxon>
        <taxon>Legionella</taxon>
    </lineage>
</organism>
<feature type="active site" description="Proton acceptor" evidence="6">
    <location>
        <position position="220"/>
    </location>
</feature>
<dbReference type="EMBL" id="LNYJ01000011">
    <property type="protein sequence ID" value="KTD17599.1"/>
    <property type="molecule type" value="Genomic_DNA"/>
</dbReference>
<dbReference type="NCBIfam" id="TIGR00652">
    <property type="entry name" value="DapF"/>
    <property type="match status" value="1"/>
</dbReference>
<dbReference type="Gene3D" id="3.10.310.10">
    <property type="entry name" value="Diaminopimelate Epimerase, Chain A, domain 1"/>
    <property type="match status" value="2"/>
</dbReference>
<comment type="similarity">
    <text evidence="1 6">Belongs to the diaminopimelate epimerase family.</text>
</comment>
<dbReference type="GO" id="GO:0008837">
    <property type="term" value="F:diaminopimelate epimerase activity"/>
    <property type="evidence" value="ECO:0007669"/>
    <property type="project" value="UniProtKB-UniRule"/>
</dbReference>
<feature type="binding site" evidence="6">
    <location>
        <position position="13"/>
    </location>
    <ligand>
        <name>substrate</name>
    </ligand>
</feature>
<dbReference type="HAMAP" id="MF_00197">
    <property type="entry name" value="DAP_epimerase"/>
    <property type="match status" value="1"/>
</dbReference>
<protein>
    <recommendedName>
        <fullName evidence="6 7">Diaminopimelate epimerase</fullName>
        <shortName evidence="6">DAP epimerase</shortName>
        <ecNumber evidence="6 7">5.1.1.7</ecNumber>
    </recommendedName>
    <alternativeName>
        <fullName evidence="6">PLP-independent amino acid racemase</fullName>
    </alternativeName>
</protein>
<evidence type="ECO:0000256" key="2">
    <source>
        <dbReference type="ARBA" id="ARBA00022490"/>
    </source>
</evidence>
<evidence type="ECO:0000313" key="8">
    <source>
        <dbReference type="EMBL" id="KTD17599.1"/>
    </source>
</evidence>
<dbReference type="PANTHER" id="PTHR31689:SF0">
    <property type="entry name" value="DIAMINOPIMELATE EPIMERASE"/>
    <property type="match status" value="1"/>
</dbReference>